<protein>
    <submittedName>
        <fullName evidence="1">Uncharacterized protein</fullName>
    </submittedName>
</protein>
<gene>
    <name evidence="1" type="ORF">SAMN02745941_03206</name>
</gene>
<accession>A0A1M5ZPK3</accession>
<evidence type="ECO:0000313" key="1">
    <source>
        <dbReference type="EMBL" id="SHI26142.1"/>
    </source>
</evidence>
<reference evidence="1 2" key="1">
    <citation type="submission" date="2016-11" db="EMBL/GenBank/DDBJ databases">
        <authorList>
            <person name="Jaros S."/>
            <person name="Januszkiewicz K."/>
            <person name="Wedrychowicz H."/>
        </authorList>
    </citation>
    <scope>NUCLEOTIDE SEQUENCE [LARGE SCALE GENOMIC DNA]</scope>
    <source>
        <strain evidence="1 2">DSM 6191</strain>
    </source>
</reference>
<organism evidence="1 2">
    <name type="scientific">Clostridium intestinale DSM 6191</name>
    <dbReference type="NCBI Taxonomy" id="1121320"/>
    <lineage>
        <taxon>Bacteria</taxon>
        <taxon>Bacillati</taxon>
        <taxon>Bacillota</taxon>
        <taxon>Clostridia</taxon>
        <taxon>Eubacteriales</taxon>
        <taxon>Clostridiaceae</taxon>
        <taxon>Clostridium</taxon>
    </lineage>
</organism>
<dbReference type="AlphaFoldDB" id="A0A1M5ZPK3"/>
<name>A0A1M5ZPK3_9CLOT</name>
<dbReference type="Proteomes" id="UP000184241">
    <property type="component" value="Unassembled WGS sequence"/>
</dbReference>
<dbReference type="EMBL" id="FQXU01000010">
    <property type="protein sequence ID" value="SHI26142.1"/>
    <property type="molecule type" value="Genomic_DNA"/>
</dbReference>
<dbReference type="RefSeq" id="WP_275299576.1">
    <property type="nucleotide sequence ID" value="NZ_FQXU01000010.1"/>
</dbReference>
<proteinExistence type="predicted"/>
<evidence type="ECO:0000313" key="2">
    <source>
        <dbReference type="Proteomes" id="UP000184241"/>
    </source>
</evidence>
<sequence>MNNCFIDRMSKVRATSTRISANSIVYGIGASKIRYSMQEASNS</sequence>